<dbReference type="Proteomes" id="UP000091967">
    <property type="component" value="Unassembled WGS sequence"/>
</dbReference>
<sequence>MTSRHPDLAQYPTGFTILRIFQAVLSIITIVVTSFTINAVVLPANCLLIVASSATLLISLWGAFAHLSFSRLFSFRAAFALDGALTILWGVSIAVLGAQTAIIWIHGSDYCETNKCPGNLMVVSRFYAYVFAICFALAAIGLIFSCATIIFHGVVSCRQHKYNQIGTNKEAEPIDVGPKHPQDSTAYQGAAGYSSLP</sequence>
<feature type="transmembrane region" description="Helical" evidence="2">
    <location>
        <begin position="20"/>
        <end position="41"/>
    </location>
</feature>
<feature type="region of interest" description="Disordered" evidence="1">
    <location>
        <begin position="172"/>
        <end position="197"/>
    </location>
</feature>
<protein>
    <recommendedName>
        <fullName evidence="5">MARVEL domain-containing protein</fullName>
    </recommendedName>
</protein>
<keyword evidence="4" id="KW-1185">Reference proteome</keyword>
<keyword evidence="2" id="KW-0472">Membrane</keyword>
<evidence type="ECO:0000256" key="2">
    <source>
        <dbReference type="SAM" id="Phobius"/>
    </source>
</evidence>
<gene>
    <name evidence="3" type="ORF">FPOA_09288</name>
</gene>
<feature type="transmembrane region" description="Helical" evidence="2">
    <location>
        <begin position="126"/>
        <end position="151"/>
    </location>
</feature>
<organism evidence="3 4">
    <name type="scientific">Fusarium poae</name>
    <dbReference type="NCBI Taxonomy" id="36050"/>
    <lineage>
        <taxon>Eukaryota</taxon>
        <taxon>Fungi</taxon>
        <taxon>Dikarya</taxon>
        <taxon>Ascomycota</taxon>
        <taxon>Pezizomycotina</taxon>
        <taxon>Sordariomycetes</taxon>
        <taxon>Hypocreomycetidae</taxon>
        <taxon>Hypocreales</taxon>
        <taxon>Nectriaceae</taxon>
        <taxon>Fusarium</taxon>
    </lineage>
</organism>
<dbReference type="PANTHER" id="PTHR37451">
    <property type="entry name" value="MARVEL DOMAIN"/>
    <property type="match status" value="1"/>
</dbReference>
<feature type="compositionally biased region" description="Basic and acidic residues" evidence="1">
    <location>
        <begin position="172"/>
        <end position="182"/>
    </location>
</feature>
<keyword evidence="2" id="KW-0812">Transmembrane</keyword>
<dbReference type="AlphaFoldDB" id="A0A1B8AR56"/>
<dbReference type="PANTHER" id="PTHR37451:SF4">
    <property type="entry name" value="MARVEL DOMAIN-CONTAINING PROTEIN"/>
    <property type="match status" value="1"/>
</dbReference>
<feature type="transmembrane region" description="Helical" evidence="2">
    <location>
        <begin position="79"/>
        <end position="106"/>
    </location>
</feature>
<keyword evidence="2" id="KW-1133">Transmembrane helix</keyword>
<evidence type="ECO:0000313" key="4">
    <source>
        <dbReference type="Proteomes" id="UP000091967"/>
    </source>
</evidence>
<dbReference type="EMBL" id="LYXU01000003">
    <property type="protein sequence ID" value="OBS22967.1"/>
    <property type="molecule type" value="Genomic_DNA"/>
</dbReference>
<feature type="transmembrane region" description="Helical" evidence="2">
    <location>
        <begin position="47"/>
        <end position="67"/>
    </location>
</feature>
<dbReference type="STRING" id="36050.A0A1B8AR56"/>
<evidence type="ECO:0000256" key="1">
    <source>
        <dbReference type="SAM" id="MobiDB-lite"/>
    </source>
</evidence>
<name>A0A1B8AR56_FUSPO</name>
<evidence type="ECO:0008006" key="5">
    <source>
        <dbReference type="Google" id="ProtNLM"/>
    </source>
</evidence>
<accession>A0A1B8AR56</accession>
<evidence type="ECO:0000313" key="3">
    <source>
        <dbReference type="EMBL" id="OBS22967.1"/>
    </source>
</evidence>
<reference evidence="3 4" key="1">
    <citation type="submission" date="2016-06" db="EMBL/GenBank/DDBJ databases">
        <title>Living apart together: crosstalk between the core and supernumerary genomes in a fungal plant pathogen.</title>
        <authorList>
            <person name="Vanheule A."/>
            <person name="Audenaert K."/>
            <person name="Warris S."/>
            <person name="Van De Geest H."/>
            <person name="Schijlen E."/>
            <person name="Hofte M."/>
            <person name="De Saeger S."/>
            <person name="Haesaert G."/>
            <person name="Waalwijk C."/>
            <person name="Van Der Lee T."/>
        </authorList>
    </citation>
    <scope>NUCLEOTIDE SEQUENCE [LARGE SCALE GENOMIC DNA]</scope>
    <source>
        <strain evidence="3 4">2516</strain>
    </source>
</reference>
<dbReference type="OrthoDB" id="5325022at2759"/>
<comment type="caution">
    <text evidence="3">The sequence shown here is derived from an EMBL/GenBank/DDBJ whole genome shotgun (WGS) entry which is preliminary data.</text>
</comment>
<proteinExistence type="predicted"/>
<dbReference type="OMA" id="QYPTGFT"/>